<evidence type="ECO:0000313" key="1">
    <source>
        <dbReference type="EMBL" id="ANP71926.1"/>
    </source>
</evidence>
<dbReference type="STRING" id="670052.PA27867_0959"/>
<gene>
    <name evidence="1" type="ORF">PA27867_0959</name>
</gene>
<organism evidence="1 2">
    <name type="scientific">Cryobacterium arcticum</name>
    <dbReference type="NCBI Taxonomy" id="670052"/>
    <lineage>
        <taxon>Bacteria</taxon>
        <taxon>Bacillati</taxon>
        <taxon>Actinomycetota</taxon>
        <taxon>Actinomycetes</taxon>
        <taxon>Micrococcales</taxon>
        <taxon>Microbacteriaceae</taxon>
        <taxon>Cryobacterium</taxon>
    </lineage>
</organism>
<dbReference type="AlphaFoldDB" id="A0A1B1BHE6"/>
<dbReference type="GO" id="GO:0003677">
    <property type="term" value="F:DNA binding"/>
    <property type="evidence" value="ECO:0007669"/>
    <property type="project" value="InterPro"/>
</dbReference>
<sequence length="156" mass="17130">MSTKMPGEADGTASPLPTPQMELARKLNLLLDVVVAEGNTPYTYREIAAGLKAKKVSLSRARWQYMVRGEGPLVSDALLLTEIANFFGIAPEYLLGSDDDLPERIDSQLELVRMIRVKRVINFAARTLGDTSPEALREITKLLEDGLPGGSDQTDR</sequence>
<evidence type="ECO:0000313" key="2">
    <source>
        <dbReference type="Proteomes" id="UP000092582"/>
    </source>
</evidence>
<dbReference type="Gene3D" id="1.10.260.40">
    <property type="entry name" value="lambda repressor-like DNA-binding domains"/>
    <property type="match status" value="1"/>
</dbReference>
<reference evidence="1 2" key="1">
    <citation type="submission" date="2016-06" db="EMBL/GenBank/DDBJ databases">
        <title>Genome sequencing of Cryobacterium arcticum PAMC 27867.</title>
        <authorList>
            <person name="Lee J."/>
            <person name="Kim O.-S."/>
        </authorList>
    </citation>
    <scope>NUCLEOTIDE SEQUENCE [LARGE SCALE GENOMIC DNA]</scope>
    <source>
        <strain evidence="1 2">PAMC 27867</strain>
    </source>
</reference>
<protein>
    <submittedName>
        <fullName evidence="1">Uncharacterized protein</fullName>
    </submittedName>
</protein>
<dbReference type="Proteomes" id="UP000092582">
    <property type="component" value="Chromosome 1"/>
</dbReference>
<accession>A0A1B1BHE6</accession>
<dbReference type="KEGG" id="cart:PA27867_0959"/>
<dbReference type="InterPro" id="IPR010982">
    <property type="entry name" value="Lambda_DNA-bd_dom_sf"/>
</dbReference>
<dbReference type="EMBL" id="CP016282">
    <property type="protein sequence ID" value="ANP71926.1"/>
    <property type="molecule type" value="Genomic_DNA"/>
</dbReference>
<name>A0A1B1BHE6_9MICO</name>
<keyword evidence="2" id="KW-1185">Reference proteome</keyword>
<proteinExistence type="predicted"/>